<comment type="caution">
    <text evidence="3">The sequence shown here is derived from an EMBL/GenBank/DDBJ whole genome shotgun (WGS) entry which is preliminary data.</text>
</comment>
<dbReference type="GO" id="GO:0016799">
    <property type="term" value="F:hydrolase activity, hydrolyzing N-glycosyl compounds"/>
    <property type="evidence" value="ECO:0007669"/>
    <property type="project" value="InterPro"/>
</dbReference>
<dbReference type="InterPro" id="IPR036452">
    <property type="entry name" value="Ribo_hydro-like"/>
</dbReference>
<evidence type="ECO:0000313" key="3">
    <source>
        <dbReference type="EMBL" id="GGJ28968.1"/>
    </source>
</evidence>
<dbReference type="Pfam" id="PF07632">
    <property type="entry name" value="Sde182_NH-like"/>
    <property type="match status" value="1"/>
</dbReference>
<dbReference type="Proteomes" id="UP000657574">
    <property type="component" value="Unassembled WGS sequence"/>
</dbReference>
<evidence type="ECO:0000259" key="2">
    <source>
        <dbReference type="Pfam" id="PF07632"/>
    </source>
</evidence>
<dbReference type="PROSITE" id="PS51318">
    <property type="entry name" value="TAT"/>
    <property type="match status" value="1"/>
</dbReference>
<organism evidence="3 4">
    <name type="scientific">Streptomyces brasiliensis</name>
    <dbReference type="NCBI Taxonomy" id="1954"/>
    <lineage>
        <taxon>Bacteria</taxon>
        <taxon>Bacillati</taxon>
        <taxon>Actinomycetota</taxon>
        <taxon>Actinomycetes</taxon>
        <taxon>Kitasatosporales</taxon>
        <taxon>Streptomycetaceae</taxon>
        <taxon>Streptomyces</taxon>
    </lineage>
</organism>
<keyword evidence="1" id="KW-0732">Signal</keyword>
<name>A0A917NTP7_9ACTN</name>
<feature type="domain" description="Cellulose-binding Sde182 nucleoside hydrolase-like" evidence="2">
    <location>
        <begin position="53"/>
        <end position="293"/>
    </location>
</feature>
<dbReference type="AlphaFoldDB" id="A0A917NTP7"/>
<protein>
    <recommendedName>
        <fullName evidence="2">Cellulose-binding Sde182 nucleoside hydrolase-like domain-containing protein</fullName>
    </recommendedName>
</protein>
<dbReference type="EMBL" id="BMQA01000014">
    <property type="protein sequence ID" value="GGJ28968.1"/>
    <property type="molecule type" value="Genomic_DNA"/>
</dbReference>
<evidence type="ECO:0000256" key="1">
    <source>
        <dbReference type="SAM" id="SignalP"/>
    </source>
</evidence>
<dbReference type="Gene3D" id="3.90.245.10">
    <property type="entry name" value="Ribonucleoside hydrolase-like"/>
    <property type="match status" value="1"/>
</dbReference>
<feature type="signal peptide" evidence="1">
    <location>
        <begin position="1"/>
        <end position="35"/>
    </location>
</feature>
<evidence type="ECO:0000313" key="4">
    <source>
        <dbReference type="Proteomes" id="UP000657574"/>
    </source>
</evidence>
<dbReference type="InterPro" id="IPR011483">
    <property type="entry name" value="Sde182_NH-like"/>
</dbReference>
<gene>
    <name evidence="3" type="ORF">GCM10010121_045350</name>
</gene>
<feature type="chain" id="PRO_5037111182" description="Cellulose-binding Sde182 nucleoside hydrolase-like domain-containing protein" evidence="1">
    <location>
        <begin position="36"/>
        <end position="451"/>
    </location>
</feature>
<dbReference type="InterPro" id="IPR006311">
    <property type="entry name" value="TAT_signal"/>
</dbReference>
<dbReference type="SUPFAM" id="SSF53590">
    <property type="entry name" value="Nucleoside hydrolase"/>
    <property type="match status" value="1"/>
</dbReference>
<proteinExistence type="predicted"/>
<sequence>MEMKRREFLNRAAWSATGALMVLGTGVGTAAHAFAAPEPGHRDGAGHDRHRPRVLVSTDIGGTDFDDFQSMVHLLLYADRLDIEGLVSSPYGPGTKADILRVVDAYEHDYRNLKTYSPHYPSPGRLRAISKQGAFDTATSAGFGEPTEGSRWIVKCARRSDSRPLNVLVWGGIDDLAQALHDAPDILPKLRVYYIGGPNKLWAVDAYNYIETHHPELRIIESNATYRGFFTGGDQTGEWGNEAFVEQHIAGHGALGDFFAAQSAQVKMGDTPSVLWYLNGAQDPVQPSWGGQYVRVWDGRKTVFNRLTTARDTAEVYGVVEFALKVPEGYSARNTARMMIDNRTAGPFPAAVNEGRVLRFRFSPRDPKVWPYVIQSDHPDLDGLSGAITATPPSAERAGTPSTMHPYWWTDDQDPAFAESPWVGAKHVSRWRLEYLSEFATRMDRCKVPAS</sequence>
<accession>A0A917NTP7</accession>
<keyword evidence="4" id="KW-1185">Reference proteome</keyword>
<reference evidence="3" key="2">
    <citation type="submission" date="2020-09" db="EMBL/GenBank/DDBJ databases">
        <authorList>
            <person name="Sun Q."/>
            <person name="Ohkuma M."/>
        </authorList>
    </citation>
    <scope>NUCLEOTIDE SEQUENCE</scope>
    <source>
        <strain evidence="3">JCM 3086</strain>
    </source>
</reference>
<reference evidence="3" key="1">
    <citation type="journal article" date="2014" name="Int. J. Syst. Evol. Microbiol.">
        <title>Complete genome sequence of Corynebacterium casei LMG S-19264T (=DSM 44701T), isolated from a smear-ripened cheese.</title>
        <authorList>
            <consortium name="US DOE Joint Genome Institute (JGI-PGF)"/>
            <person name="Walter F."/>
            <person name="Albersmeier A."/>
            <person name="Kalinowski J."/>
            <person name="Ruckert C."/>
        </authorList>
    </citation>
    <scope>NUCLEOTIDE SEQUENCE</scope>
    <source>
        <strain evidence="3">JCM 3086</strain>
    </source>
</reference>